<proteinExistence type="predicted"/>
<dbReference type="PANTHER" id="PTHR12110">
    <property type="entry name" value="HYDROXYPYRUVATE ISOMERASE"/>
    <property type="match status" value="1"/>
</dbReference>
<dbReference type="InterPro" id="IPR013022">
    <property type="entry name" value="Xyl_isomerase-like_TIM-brl"/>
</dbReference>
<evidence type="ECO:0000259" key="1">
    <source>
        <dbReference type="Pfam" id="PF01261"/>
    </source>
</evidence>
<dbReference type="PANTHER" id="PTHR12110:SF41">
    <property type="entry name" value="INOSOSE DEHYDRATASE"/>
    <property type="match status" value="1"/>
</dbReference>
<reference evidence="2" key="1">
    <citation type="submission" date="2020-02" db="EMBL/GenBank/DDBJ databases">
        <authorList>
            <person name="Meier V. D."/>
        </authorList>
    </citation>
    <scope>NUCLEOTIDE SEQUENCE</scope>
    <source>
        <strain evidence="2">AVDCRST_MAG73</strain>
    </source>
</reference>
<dbReference type="InterPro" id="IPR036237">
    <property type="entry name" value="Xyl_isomerase-like_sf"/>
</dbReference>
<protein>
    <recommendedName>
        <fullName evidence="1">Xylose isomerase-like TIM barrel domain-containing protein</fullName>
    </recommendedName>
</protein>
<dbReference type="EMBL" id="CADCWE010000056">
    <property type="protein sequence ID" value="CAA9530938.1"/>
    <property type="molecule type" value="Genomic_DNA"/>
</dbReference>
<name>A0A6J4TSN8_9BACT</name>
<dbReference type="AlphaFoldDB" id="A0A6J4TSN8"/>
<organism evidence="2">
    <name type="scientific">uncultured Thermomicrobiales bacterium</name>
    <dbReference type="NCBI Taxonomy" id="1645740"/>
    <lineage>
        <taxon>Bacteria</taxon>
        <taxon>Pseudomonadati</taxon>
        <taxon>Thermomicrobiota</taxon>
        <taxon>Thermomicrobia</taxon>
        <taxon>Thermomicrobiales</taxon>
        <taxon>environmental samples</taxon>
    </lineage>
</organism>
<accession>A0A6J4TSN8</accession>
<dbReference type="InterPro" id="IPR050312">
    <property type="entry name" value="IolE/XylAMocC-like"/>
</dbReference>
<gene>
    <name evidence="2" type="ORF">AVDCRST_MAG73-945</name>
</gene>
<dbReference type="Pfam" id="PF01261">
    <property type="entry name" value="AP_endonuc_2"/>
    <property type="match status" value="1"/>
</dbReference>
<evidence type="ECO:0000313" key="2">
    <source>
        <dbReference type="EMBL" id="CAA9530938.1"/>
    </source>
</evidence>
<feature type="domain" description="Xylose isomerase-like TIM barrel" evidence="1">
    <location>
        <begin position="29"/>
        <end position="247"/>
    </location>
</feature>
<dbReference type="SUPFAM" id="SSF51658">
    <property type="entry name" value="Xylose isomerase-like"/>
    <property type="match status" value="1"/>
</dbReference>
<dbReference type="Gene3D" id="3.20.20.150">
    <property type="entry name" value="Divalent-metal-dependent TIM barrel enzymes"/>
    <property type="match status" value="1"/>
</dbReference>
<sequence length="260" mass="28129">MAERPNSALRFAYSTINWGETPDLATACAEIRAAGWRAVELFGHSLDWLGPPDRLRDDLAGLGPATLFAAVAVPTTANQLHTLKRHLDYAAAVGAEALGLVGGARLRWRPPSADEEADLARFGEDLAVYGADRGVTVAYHPHVGCTVETEAEIDRLLDRTQTLSLCLDASHIALVGEDPLAHLRKYRQRTGYVHLKDWARGKFVELGQGGLGIDFAGFLRELETAAFPGWVVVEQSRSDVSPAESARVNGAYLRGLGYAP</sequence>